<dbReference type="Gene3D" id="3.60.150.10">
    <property type="entry name" value="Chorismate synthase AroC"/>
    <property type="match status" value="1"/>
</dbReference>
<comment type="cofactor">
    <cofactor evidence="7">
        <name>FMNH2</name>
        <dbReference type="ChEBI" id="CHEBI:57618"/>
    </cofactor>
    <text evidence="7">Reduced FMN (FMNH(2)).</text>
</comment>
<dbReference type="InterPro" id="IPR020541">
    <property type="entry name" value="Chorismate_synthase_CS"/>
</dbReference>
<feature type="binding site" evidence="7">
    <location>
        <position position="51"/>
    </location>
    <ligand>
        <name>NADP(+)</name>
        <dbReference type="ChEBI" id="CHEBI:58349"/>
    </ligand>
</feature>
<dbReference type="GO" id="GO:0004107">
    <property type="term" value="F:chorismate synthase activity"/>
    <property type="evidence" value="ECO:0007669"/>
    <property type="project" value="UniProtKB-UniRule"/>
</dbReference>
<dbReference type="InterPro" id="IPR000453">
    <property type="entry name" value="Chorismate_synth"/>
</dbReference>
<dbReference type="EC" id="4.2.3.5" evidence="3 7"/>
<dbReference type="InterPro" id="IPR035904">
    <property type="entry name" value="Chorismate_synth_AroC_sf"/>
</dbReference>
<dbReference type="AlphaFoldDB" id="A0A9D9HC14"/>
<keyword evidence="4 7" id="KW-0028">Amino-acid biosynthesis</keyword>
<comment type="similarity">
    <text evidence="2 7">Belongs to the chorismate synthase family.</text>
</comment>
<evidence type="ECO:0000313" key="9">
    <source>
        <dbReference type="EMBL" id="MBO8444227.1"/>
    </source>
</evidence>
<keyword evidence="7" id="KW-0521">NADP</keyword>
<keyword evidence="6 7" id="KW-0456">Lyase</keyword>
<evidence type="ECO:0000256" key="2">
    <source>
        <dbReference type="ARBA" id="ARBA00008014"/>
    </source>
</evidence>
<dbReference type="CDD" id="cd07304">
    <property type="entry name" value="Chorismate_synthase"/>
    <property type="match status" value="1"/>
</dbReference>
<dbReference type="SUPFAM" id="SSF103263">
    <property type="entry name" value="Chorismate synthase, AroC"/>
    <property type="match status" value="1"/>
</dbReference>
<dbReference type="PIRSF" id="PIRSF001456">
    <property type="entry name" value="Chorismate_synth"/>
    <property type="match status" value="1"/>
</dbReference>
<accession>A0A9D9HC14</accession>
<dbReference type="Proteomes" id="UP000823619">
    <property type="component" value="Unassembled WGS sequence"/>
</dbReference>
<feature type="binding site" evidence="7">
    <location>
        <begin position="123"/>
        <end position="125"/>
    </location>
    <ligand>
        <name>FMN</name>
        <dbReference type="ChEBI" id="CHEBI:58210"/>
    </ligand>
</feature>
<dbReference type="GO" id="GO:0008652">
    <property type="term" value="P:amino acid biosynthetic process"/>
    <property type="evidence" value="ECO:0007669"/>
    <property type="project" value="UniProtKB-KW"/>
</dbReference>
<evidence type="ECO:0000256" key="6">
    <source>
        <dbReference type="ARBA" id="ARBA00023239"/>
    </source>
</evidence>
<dbReference type="Pfam" id="PF01264">
    <property type="entry name" value="Chorismate_synt"/>
    <property type="match status" value="1"/>
</dbReference>
<keyword evidence="7" id="KW-0274">FAD</keyword>
<keyword evidence="5 7" id="KW-0057">Aromatic amino acid biosynthesis</keyword>
<dbReference type="HAMAP" id="MF_00300">
    <property type="entry name" value="Chorismate_synth"/>
    <property type="match status" value="1"/>
</dbReference>
<dbReference type="PROSITE" id="PS00788">
    <property type="entry name" value="CHORISMATE_SYNTHASE_2"/>
    <property type="match status" value="1"/>
</dbReference>
<dbReference type="GO" id="GO:0009423">
    <property type="term" value="P:chorismate biosynthetic process"/>
    <property type="evidence" value="ECO:0007669"/>
    <property type="project" value="UniProtKB-UniRule"/>
</dbReference>
<dbReference type="PROSITE" id="PS00787">
    <property type="entry name" value="CHORISMATE_SYNTHASE_1"/>
    <property type="match status" value="1"/>
</dbReference>
<comment type="caution">
    <text evidence="7">Lacks conserved residue(s) required for the propagation of feature annotation.</text>
</comment>
<protein>
    <recommendedName>
        <fullName evidence="3 7">Chorismate synthase</fullName>
        <shortName evidence="7">CS</shortName>
        <ecNumber evidence="3 7">4.2.3.5</ecNumber>
    </recommendedName>
    <alternativeName>
        <fullName evidence="7">5-enolpyruvylshikimate-3-phosphate phospholyase</fullName>
    </alternativeName>
</protein>
<evidence type="ECO:0000256" key="7">
    <source>
        <dbReference type="HAMAP-Rule" id="MF_00300"/>
    </source>
</evidence>
<dbReference type="GO" id="GO:0009073">
    <property type="term" value="P:aromatic amino acid family biosynthetic process"/>
    <property type="evidence" value="ECO:0007669"/>
    <property type="project" value="UniProtKB-KW"/>
</dbReference>
<comment type="function">
    <text evidence="7">Catalyzes the anti-1,4-elimination of the C-3 phosphate and the C-6 proR hydrogen from 5-enolpyruvylshikimate-3-phosphate (EPSP) to yield chorismate, which is the branch point compound that serves as the starting substrate for the three terminal pathways of aromatic amino acid biosynthesis. This reaction introduces a second double bond into the aromatic ring system.</text>
</comment>
<reference evidence="9" key="1">
    <citation type="submission" date="2020-10" db="EMBL/GenBank/DDBJ databases">
        <authorList>
            <person name="Gilroy R."/>
        </authorList>
    </citation>
    <scope>NUCLEOTIDE SEQUENCE</scope>
    <source>
        <strain evidence="9">D5-748</strain>
    </source>
</reference>
<dbReference type="GO" id="GO:0010181">
    <property type="term" value="F:FMN binding"/>
    <property type="evidence" value="ECO:0007669"/>
    <property type="project" value="TreeGrafter"/>
</dbReference>
<evidence type="ECO:0000256" key="5">
    <source>
        <dbReference type="ARBA" id="ARBA00023141"/>
    </source>
</evidence>
<evidence type="ECO:0000256" key="4">
    <source>
        <dbReference type="ARBA" id="ARBA00022605"/>
    </source>
</evidence>
<dbReference type="PANTHER" id="PTHR21085">
    <property type="entry name" value="CHORISMATE SYNTHASE"/>
    <property type="match status" value="1"/>
</dbReference>
<dbReference type="GO" id="GO:0005829">
    <property type="term" value="C:cytosol"/>
    <property type="evidence" value="ECO:0007669"/>
    <property type="project" value="TreeGrafter"/>
</dbReference>
<dbReference type="PANTHER" id="PTHR21085:SF0">
    <property type="entry name" value="CHORISMATE SYNTHASE"/>
    <property type="match status" value="1"/>
</dbReference>
<sequence length="396" mass="41872">MNTFGQIFRISIFGESHGNGVGAVIDGIPAGISLNEKDFEHDILRRKSGARGTTPRKEDDMPMIMSGVLGGYATGAPLAIMFRNRDTRSSDYSLFKEIPRPGHADFVAGVKWHDFNDPRGGGHFSGRLTLPLVAAGTVAKKVLSANISGMAAVPDVPSGERSEKSSGEKPYDWSAVSVNAVLTEVGGVSRQEALSRAVQMAGAEAGRSACSSGPDENIGSGDPGQCHFSDSVLWRPELESAEKDGDSLGGIVECTVTHLPVGLGEPFFGSVESLISHAVFSIPGVRGIEFGDGFRASRMRGSEHNDPISAHDGSCSRNGAGGINGGITNGNPVVFRVAFKPTSSIRKTQHTYNFTKGEVSPLEIPGRHDTCFALRTPVVVEAVAAMVFADLKLLYL</sequence>
<keyword evidence="7" id="KW-0285">Flavoprotein</keyword>
<evidence type="ECO:0000256" key="1">
    <source>
        <dbReference type="ARBA" id="ARBA00005044"/>
    </source>
</evidence>
<reference evidence="9" key="2">
    <citation type="journal article" date="2021" name="PeerJ">
        <title>Extensive microbial diversity within the chicken gut microbiome revealed by metagenomics and culture.</title>
        <authorList>
            <person name="Gilroy R."/>
            <person name="Ravi A."/>
            <person name="Getino M."/>
            <person name="Pursley I."/>
            <person name="Horton D.L."/>
            <person name="Alikhan N.F."/>
            <person name="Baker D."/>
            <person name="Gharbi K."/>
            <person name="Hall N."/>
            <person name="Watson M."/>
            <person name="Adriaenssens E.M."/>
            <person name="Foster-Nyarko E."/>
            <person name="Jarju S."/>
            <person name="Secka A."/>
            <person name="Antonio M."/>
            <person name="Oren A."/>
            <person name="Chaudhuri R.R."/>
            <person name="La Ragione R."/>
            <person name="Hildebrand F."/>
            <person name="Pallen M.J."/>
        </authorList>
    </citation>
    <scope>NUCLEOTIDE SEQUENCE</scope>
    <source>
        <strain evidence="9">D5-748</strain>
    </source>
</reference>
<gene>
    <name evidence="7" type="primary">aroC</name>
    <name evidence="9" type="ORF">IAC23_00835</name>
</gene>
<name>A0A9D9HC14_9BACT</name>
<comment type="pathway">
    <text evidence="1 7">Metabolic intermediate biosynthesis; chorismate biosynthesis; chorismate from D-erythrose 4-phosphate and phosphoenolpyruvate: step 7/7.</text>
</comment>
<feature type="binding site" evidence="7">
    <location>
        <position position="46"/>
    </location>
    <ligand>
        <name>NADP(+)</name>
        <dbReference type="ChEBI" id="CHEBI:58349"/>
    </ligand>
</feature>
<proteinExistence type="inferred from homology"/>
<dbReference type="EMBL" id="JADIMO010000015">
    <property type="protein sequence ID" value="MBO8444227.1"/>
    <property type="molecule type" value="Genomic_DNA"/>
</dbReference>
<feature type="binding site" evidence="7">
    <location>
        <position position="367"/>
    </location>
    <ligand>
        <name>FMN</name>
        <dbReference type="ChEBI" id="CHEBI:58210"/>
    </ligand>
</feature>
<evidence type="ECO:0000256" key="3">
    <source>
        <dbReference type="ARBA" id="ARBA00013036"/>
    </source>
</evidence>
<comment type="catalytic activity">
    <reaction evidence="7">
        <text>5-O-(1-carboxyvinyl)-3-phosphoshikimate = chorismate + phosphate</text>
        <dbReference type="Rhea" id="RHEA:21020"/>
        <dbReference type="ChEBI" id="CHEBI:29748"/>
        <dbReference type="ChEBI" id="CHEBI:43474"/>
        <dbReference type="ChEBI" id="CHEBI:57701"/>
        <dbReference type="EC" id="4.2.3.5"/>
    </reaction>
</comment>
<feature type="binding site" evidence="7">
    <location>
        <position position="325"/>
    </location>
    <ligand>
        <name>FMN</name>
        <dbReference type="ChEBI" id="CHEBI:58210"/>
    </ligand>
</feature>
<evidence type="ECO:0000313" key="10">
    <source>
        <dbReference type="Proteomes" id="UP000823619"/>
    </source>
</evidence>
<evidence type="ECO:0000256" key="8">
    <source>
        <dbReference type="SAM" id="MobiDB-lite"/>
    </source>
</evidence>
<feature type="region of interest" description="Disordered" evidence="8">
    <location>
        <begin position="206"/>
        <end position="225"/>
    </location>
</feature>
<comment type="subunit">
    <text evidence="7">Homotetramer.</text>
</comment>
<feature type="binding site" evidence="7">
    <location>
        <begin position="340"/>
        <end position="344"/>
    </location>
    <ligand>
        <name>FMN</name>
        <dbReference type="ChEBI" id="CHEBI:58210"/>
    </ligand>
</feature>
<keyword evidence="7" id="KW-0288">FMN</keyword>
<comment type="caution">
    <text evidence="9">The sequence shown here is derived from an EMBL/GenBank/DDBJ whole genome shotgun (WGS) entry which is preliminary data.</text>
</comment>
<organism evidence="9 10">
    <name type="scientific">Candidatus Cryptobacteroides merdavium</name>
    <dbReference type="NCBI Taxonomy" id="2840769"/>
    <lineage>
        <taxon>Bacteria</taxon>
        <taxon>Pseudomonadati</taxon>
        <taxon>Bacteroidota</taxon>
        <taxon>Bacteroidia</taxon>
        <taxon>Bacteroidales</taxon>
        <taxon>Candidatus Cryptobacteroides</taxon>
    </lineage>
</organism>